<sequence length="96" mass="10353">MHLESAPASKGDAASPPGLPNVRRFLFRRLALLTSSKPPTPSVFSLYAFSHVVAFAKANWGKSTGMGEVYNKEKHEAVTVLDFSSKNISSSKSIIS</sequence>
<evidence type="ECO:0000256" key="1">
    <source>
        <dbReference type="SAM" id="MobiDB-lite"/>
    </source>
</evidence>
<comment type="caution">
    <text evidence="2">The sequence shown here is derived from an EMBL/GenBank/DDBJ whole genome shotgun (WGS) entry which is preliminary data.</text>
</comment>
<organism evidence="2 3">
    <name type="scientific">Platanthera guangdongensis</name>
    <dbReference type="NCBI Taxonomy" id="2320717"/>
    <lineage>
        <taxon>Eukaryota</taxon>
        <taxon>Viridiplantae</taxon>
        <taxon>Streptophyta</taxon>
        <taxon>Embryophyta</taxon>
        <taxon>Tracheophyta</taxon>
        <taxon>Spermatophyta</taxon>
        <taxon>Magnoliopsida</taxon>
        <taxon>Liliopsida</taxon>
        <taxon>Asparagales</taxon>
        <taxon>Orchidaceae</taxon>
        <taxon>Orchidoideae</taxon>
        <taxon>Orchideae</taxon>
        <taxon>Orchidinae</taxon>
        <taxon>Platanthera</taxon>
    </lineage>
</organism>
<dbReference type="EMBL" id="JBBWWR010000007">
    <property type="protein sequence ID" value="KAK8964277.1"/>
    <property type="molecule type" value="Genomic_DNA"/>
</dbReference>
<gene>
    <name evidence="2" type="ORF">KSP40_PGU019585</name>
</gene>
<protein>
    <submittedName>
        <fullName evidence="2">Uncharacterized protein</fullName>
    </submittedName>
</protein>
<evidence type="ECO:0000313" key="2">
    <source>
        <dbReference type="EMBL" id="KAK8964277.1"/>
    </source>
</evidence>
<dbReference type="Proteomes" id="UP001412067">
    <property type="component" value="Unassembled WGS sequence"/>
</dbReference>
<name>A0ABR2MJD3_9ASPA</name>
<feature type="region of interest" description="Disordered" evidence="1">
    <location>
        <begin position="1"/>
        <end position="20"/>
    </location>
</feature>
<evidence type="ECO:0000313" key="3">
    <source>
        <dbReference type="Proteomes" id="UP001412067"/>
    </source>
</evidence>
<accession>A0ABR2MJD3</accession>
<keyword evidence="3" id="KW-1185">Reference proteome</keyword>
<reference evidence="2 3" key="1">
    <citation type="journal article" date="2022" name="Nat. Plants">
        <title>Genomes of leafy and leafless Platanthera orchids illuminate the evolution of mycoheterotrophy.</title>
        <authorList>
            <person name="Li M.H."/>
            <person name="Liu K.W."/>
            <person name="Li Z."/>
            <person name="Lu H.C."/>
            <person name="Ye Q.L."/>
            <person name="Zhang D."/>
            <person name="Wang J.Y."/>
            <person name="Li Y.F."/>
            <person name="Zhong Z.M."/>
            <person name="Liu X."/>
            <person name="Yu X."/>
            <person name="Liu D.K."/>
            <person name="Tu X.D."/>
            <person name="Liu B."/>
            <person name="Hao Y."/>
            <person name="Liao X.Y."/>
            <person name="Jiang Y.T."/>
            <person name="Sun W.H."/>
            <person name="Chen J."/>
            <person name="Chen Y.Q."/>
            <person name="Ai Y."/>
            <person name="Zhai J.W."/>
            <person name="Wu S.S."/>
            <person name="Zhou Z."/>
            <person name="Hsiao Y.Y."/>
            <person name="Wu W.L."/>
            <person name="Chen Y.Y."/>
            <person name="Lin Y.F."/>
            <person name="Hsu J.L."/>
            <person name="Li C.Y."/>
            <person name="Wang Z.W."/>
            <person name="Zhao X."/>
            <person name="Zhong W.Y."/>
            <person name="Ma X.K."/>
            <person name="Ma L."/>
            <person name="Huang J."/>
            <person name="Chen G.Z."/>
            <person name="Huang M.Z."/>
            <person name="Huang L."/>
            <person name="Peng D.H."/>
            <person name="Luo Y.B."/>
            <person name="Zou S.Q."/>
            <person name="Chen S.P."/>
            <person name="Lan S."/>
            <person name="Tsai W.C."/>
            <person name="Van de Peer Y."/>
            <person name="Liu Z.J."/>
        </authorList>
    </citation>
    <scope>NUCLEOTIDE SEQUENCE [LARGE SCALE GENOMIC DNA]</scope>
    <source>
        <strain evidence="2">Lor288</strain>
    </source>
</reference>
<proteinExistence type="predicted"/>